<dbReference type="AlphaFoldDB" id="A0AAV5E3D2"/>
<organism evidence="1 2">
    <name type="scientific">Eleusine coracana subsp. coracana</name>
    <dbReference type="NCBI Taxonomy" id="191504"/>
    <lineage>
        <taxon>Eukaryota</taxon>
        <taxon>Viridiplantae</taxon>
        <taxon>Streptophyta</taxon>
        <taxon>Embryophyta</taxon>
        <taxon>Tracheophyta</taxon>
        <taxon>Spermatophyta</taxon>
        <taxon>Magnoliopsida</taxon>
        <taxon>Liliopsida</taxon>
        <taxon>Poales</taxon>
        <taxon>Poaceae</taxon>
        <taxon>PACMAD clade</taxon>
        <taxon>Chloridoideae</taxon>
        <taxon>Cynodonteae</taxon>
        <taxon>Eleusininae</taxon>
        <taxon>Eleusine</taxon>
    </lineage>
</organism>
<name>A0AAV5E3D2_ELECO</name>
<keyword evidence="2" id="KW-1185">Reference proteome</keyword>
<dbReference type="EMBL" id="BQKI01000073">
    <property type="protein sequence ID" value="GJN17026.1"/>
    <property type="molecule type" value="Genomic_DNA"/>
</dbReference>
<reference evidence="1" key="1">
    <citation type="journal article" date="2018" name="DNA Res.">
        <title>Multiple hybrid de novo genome assembly of finger millet, an orphan allotetraploid crop.</title>
        <authorList>
            <person name="Hatakeyama M."/>
            <person name="Aluri S."/>
            <person name="Balachadran M.T."/>
            <person name="Sivarajan S.R."/>
            <person name="Patrignani A."/>
            <person name="Gruter S."/>
            <person name="Poveda L."/>
            <person name="Shimizu-Inatsugi R."/>
            <person name="Baeten J."/>
            <person name="Francoijs K.J."/>
            <person name="Nataraja K.N."/>
            <person name="Reddy Y.A.N."/>
            <person name="Phadnis S."/>
            <person name="Ravikumar R.L."/>
            <person name="Schlapbach R."/>
            <person name="Sreeman S.M."/>
            <person name="Shimizu K.K."/>
        </authorList>
    </citation>
    <scope>NUCLEOTIDE SEQUENCE</scope>
</reference>
<evidence type="ECO:0000313" key="2">
    <source>
        <dbReference type="Proteomes" id="UP001054889"/>
    </source>
</evidence>
<accession>A0AAV5E3D2</accession>
<comment type="caution">
    <text evidence="1">The sequence shown here is derived from an EMBL/GenBank/DDBJ whole genome shotgun (WGS) entry which is preliminary data.</text>
</comment>
<gene>
    <name evidence="1" type="primary">gb04064</name>
    <name evidence="1" type="ORF">PR202_gb04064</name>
</gene>
<dbReference type="InterPro" id="IPR036259">
    <property type="entry name" value="MFS_trans_sf"/>
</dbReference>
<protein>
    <submittedName>
        <fullName evidence="1">Uncharacterized protein</fullName>
    </submittedName>
</protein>
<proteinExistence type="predicted"/>
<dbReference type="Gene3D" id="1.20.1250.20">
    <property type="entry name" value="MFS general substrate transporter like domains"/>
    <property type="match status" value="1"/>
</dbReference>
<evidence type="ECO:0000313" key="1">
    <source>
        <dbReference type="EMBL" id="GJN17026.1"/>
    </source>
</evidence>
<reference evidence="1" key="2">
    <citation type="submission" date="2021-12" db="EMBL/GenBank/DDBJ databases">
        <title>Resequencing data analysis of finger millet.</title>
        <authorList>
            <person name="Hatakeyama M."/>
            <person name="Aluri S."/>
            <person name="Balachadran M.T."/>
            <person name="Sivarajan S.R."/>
            <person name="Poveda L."/>
            <person name="Shimizu-Inatsugi R."/>
            <person name="Schlapbach R."/>
            <person name="Sreeman S.M."/>
            <person name="Shimizu K.K."/>
        </authorList>
    </citation>
    <scope>NUCLEOTIDE SEQUENCE</scope>
</reference>
<sequence length="75" mass="8005">MEPGEQGGDEIFWQIDQRLAYAQQVVVFLERVGFVGVEGNLIMYLTGPLGMSTAAAAASTNAWTGTVLVLPPCMS</sequence>
<dbReference type="Proteomes" id="UP001054889">
    <property type="component" value="Unassembled WGS sequence"/>
</dbReference>